<dbReference type="EMBL" id="JAQQWN010000002">
    <property type="protein sequence ID" value="KAK8094472.1"/>
    <property type="molecule type" value="Genomic_DNA"/>
</dbReference>
<proteinExistence type="predicted"/>
<feature type="region of interest" description="Disordered" evidence="1">
    <location>
        <begin position="1"/>
        <end position="49"/>
    </location>
</feature>
<name>A0ABR1XD26_9PEZI</name>
<evidence type="ECO:0000313" key="3">
    <source>
        <dbReference type="Proteomes" id="UP001433268"/>
    </source>
</evidence>
<reference evidence="2 3" key="1">
    <citation type="submission" date="2023-01" db="EMBL/GenBank/DDBJ databases">
        <title>Analysis of 21 Apiospora genomes using comparative genomics revels a genus with tremendous synthesis potential of carbohydrate active enzymes and secondary metabolites.</title>
        <authorList>
            <person name="Sorensen T."/>
        </authorList>
    </citation>
    <scope>NUCLEOTIDE SEQUENCE [LARGE SCALE GENOMIC DNA]</scope>
    <source>
        <strain evidence="2 3">CBS 114990</strain>
    </source>
</reference>
<evidence type="ECO:0000256" key="1">
    <source>
        <dbReference type="SAM" id="MobiDB-lite"/>
    </source>
</evidence>
<dbReference type="Proteomes" id="UP001433268">
    <property type="component" value="Unassembled WGS sequence"/>
</dbReference>
<dbReference type="GeneID" id="92038532"/>
<sequence length="110" mass="11351">MSEDPGDFGALHGGKALWSTAAPEASDAAKYGKKERSEGSSSAAMGVCSDRNPISVRRLNVPTLPHTTPDFVANHPSDISISANGLQGPVNVLNLHANAQEALAAADTEL</sequence>
<comment type="caution">
    <text evidence="2">The sequence shown here is derived from an EMBL/GenBank/DDBJ whole genome shotgun (WGS) entry which is preliminary data.</text>
</comment>
<evidence type="ECO:0000313" key="2">
    <source>
        <dbReference type="EMBL" id="KAK8094472.1"/>
    </source>
</evidence>
<accession>A0ABR1XD26</accession>
<keyword evidence="3" id="KW-1185">Reference proteome</keyword>
<organism evidence="2 3">
    <name type="scientific">Apiospora hydei</name>
    <dbReference type="NCBI Taxonomy" id="1337664"/>
    <lineage>
        <taxon>Eukaryota</taxon>
        <taxon>Fungi</taxon>
        <taxon>Dikarya</taxon>
        <taxon>Ascomycota</taxon>
        <taxon>Pezizomycotina</taxon>
        <taxon>Sordariomycetes</taxon>
        <taxon>Xylariomycetidae</taxon>
        <taxon>Amphisphaeriales</taxon>
        <taxon>Apiosporaceae</taxon>
        <taxon>Apiospora</taxon>
    </lineage>
</organism>
<protein>
    <submittedName>
        <fullName evidence="2">Uncharacterized protein</fullName>
    </submittedName>
</protein>
<gene>
    <name evidence="2" type="ORF">PG997_001157</name>
</gene>
<dbReference type="RefSeq" id="XP_066675245.1">
    <property type="nucleotide sequence ID" value="XM_066805472.1"/>
</dbReference>